<name>A0A6S7GY62_PARCT</name>
<dbReference type="PROSITE" id="PS50209">
    <property type="entry name" value="CARD"/>
    <property type="match status" value="1"/>
</dbReference>
<sequence>MANPSHSESTPSHGLLRLVRIRDIPKSCHETAVDKLHAFLTSLLKERQNSVKYLAVVLISAPILNLHPRISILILVPRTSRIYRKLPVYSYNYPEVVLTTISVLLGRRDIKHELKLDTNMANEQYRDLLETKRLEIVKSINCERSLLLNHLRANQVFDQEDCELILAKTTNDARVGKLIDFLLKKGPDAYQCFLDVVQFDNPTLFESLTGEKASSKPNALMRQYFVFEPGQLSQLQPLVEYQQRMLQDLTDSAKRYREVLKINEALEKKLENASKDLEFEKAKRKHFENRLTQEMEIDESLIKNELLLCHEYDEMEKGIADRDVYIIVLQMKLLSEKEEVEKLKKTMEELEHKNEKMARELRRVSMSYNQERCQSLKLSECIRIQGDEIQKIDELRKQLRECKYKNIVATEERDSKIQELAELAKWTEALKTRFDAIEKERQSSVEKTEVVSNNCVFLQETVRTLSQKLSSANLELEEMKKRNELLAQDCELFKTQRNYALEARREAVDSRDKVTSEKDAIQAHYNDLLGKREQMNEERSHLIQSYDSLHARYEKTSEELTRVKTALNEKEMEVEDLIRKLKEANDKNHRNSVLLENLPGLSECSDGGGDDDDDTSGAAEQLNEGAGEESADRRRPWRERRMKSLLSSIKHRISGDRADETVPREHVIAGNVTLDVLQHLLPNLSTRPCSTAEPAHTPKLSRTLQRQMCLRKQKVDCALEKNRAKTAPCGLENALQDIFTFDIDSQGGVKSASSTPNLGYPDDVNVVPEFIRARSCNVNKGFRRANSAQ</sequence>
<dbReference type="InterPro" id="IPR011029">
    <property type="entry name" value="DEATH-like_dom_sf"/>
</dbReference>
<organism evidence="1 2">
    <name type="scientific">Paramuricea clavata</name>
    <name type="common">Red gorgonian</name>
    <name type="synonym">Violescent sea-whip</name>
    <dbReference type="NCBI Taxonomy" id="317549"/>
    <lineage>
        <taxon>Eukaryota</taxon>
        <taxon>Metazoa</taxon>
        <taxon>Cnidaria</taxon>
        <taxon>Anthozoa</taxon>
        <taxon>Octocorallia</taxon>
        <taxon>Malacalcyonacea</taxon>
        <taxon>Plexauridae</taxon>
        <taxon>Paramuricea</taxon>
    </lineage>
</organism>
<protein>
    <submittedName>
        <fullName evidence="1">Caspase recruitment domain-containing 11-like</fullName>
    </submittedName>
</protein>
<dbReference type="SMART" id="SM00114">
    <property type="entry name" value="CARD"/>
    <property type="match status" value="1"/>
</dbReference>
<dbReference type="CDD" id="cd01671">
    <property type="entry name" value="CARD"/>
    <property type="match status" value="1"/>
</dbReference>
<dbReference type="Pfam" id="PF00619">
    <property type="entry name" value="CARD"/>
    <property type="match status" value="1"/>
</dbReference>
<dbReference type="InterPro" id="IPR037939">
    <property type="entry name" value="CRADD"/>
</dbReference>
<comment type="caution">
    <text evidence="1">The sequence shown here is derived from an EMBL/GenBank/DDBJ whole genome shotgun (WGS) entry which is preliminary data.</text>
</comment>
<dbReference type="Gene3D" id="1.10.533.10">
    <property type="entry name" value="Death Domain, Fas"/>
    <property type="match status" value="1"/>
</dbReference>
<dbReference type="InterPro" id="IPR001315">
    <property type="entry name" value="CARD"/>
</dbReference>
<evidence type="ECO:0000313" key="2">
    <source>
        <dbReference type="Proteomes" id="UP001152795"/>
    </source>
</evidence>
<dbReference type="GO" id="GO:0002020">
    <property type="term" value="F:protease binding"/>
    <property type="evidence" value="ECO:0007669"/>
    <property type="project" value="InterPro"/>
</dbReference>
<evidence type="ECO:0000313" key="1">
    <source>
        <dbReference type="EMBL" id="CAB3989390.1"/>
    </source>
</evidence>
<dbReference type="PANTHER" id="PTHR15034:SF5">
    <property type="entry name" value="DEATH DOMAIN-CONTAINING PROTEIN CRADD"/>
    <property type="match status" value="1"/>
</dbReference>
<accession>A0A6S7GY62</accession>
<gene>
    <name evidence="1" type="ORF">PACLA_8A046521</name>
</gene>
<dbReference type="PANTHER" id="PTHR15034">
    <property type="entry name" value="DEATH DOMAIN-CONTAINING PROTEIN CRADD"/>
    <property type="match status" value="1"/>
</dbReference>
<dbReference type="EMBL" id="CACRXK020001480">
    <property type="protein sequence ID" value="CAB3989390.1"/>
    <property type="molecule type" value="Genomic_DNA"/>
</dbReference>
<proteinExistence type="predicted"/>
<dbReference type="OrthoDB" id="8868836at2759"/>
<dbReference type="SUPFAM" id="SSF47986">
    <property type="entry name" value="DEATH domain"/>
    <property type="match status" value="1"/>
</dbReference>
<reference evidence="1" key="1">
    <citation type="submission" date="2020-04" db="EMBL/GenBank/DDBJ databases">
        <authorList>
            <person name="Alioto T."/>
            <person name="Alioto T."/>
            <person name="Gomez Garrido J."/>
        </authorList>
    </citation>
    <scope>NUCLEOTIDE SEQUENCE</scope>
    <source>
        <strain evidence="1">A484AB</strain>
    </source>
</reference>
<dbReference type="GO" id="GO:0042981">
    <property type="term" value="P:regulation of apoptotic process"/>
    <property type="evidence" value="ECO:0007669"/>
    <property type="project" value="InterPro"/>
</dbReference>
<dbReference type="Proteomes" id="UP001152795">
    <property type="component" value="Unassembled WGS sequence"/>
</dbReference>
<keyword evidence="2" id="KW-1185">Reference proteome</keyword>
<dbReference type="GO" id="GO:0070513">
    <property type="term" value="F:death domain binding"/>
    <property type="evidence" value="ECO:0007669"/>
    <property type="project" value="InterPro"/>
</dbReference>
<dbReference type="AlphaFoldDB" id="A0A6S7GY62"/>